<feature type="region of interest" description="Disordered" evidence="1">
    <location>
        <begin position="50"/>
        <end position="85"/>
    </location>
</feature>
<dbReference type="KEGG" id="peu:105116741"/>
<organism evidence="3 4">
    <name type="scientific">Populus euphratica</name>
    <name type="common">Euphrates poplar</name>
    <dbReference type="NCBI Taxonomy" id="75702"/>
    <lineage>
        <taxon>Eukaryota</taxon>
        <taxon>Viridiplantae</taxon>
        <taxon>Streptophyta</taxon>
        <taxon>Embryophyta</taxon>
        <taxon>Tracheophyta</taxon>
        <taxon>Spermatophyta</taxon>
        <taxon>Magnoliopsida</taxon>
        <taxon>eudicotyledons</taxon>
        <taxon>Gunneridae</taxon>
        <taxon>Pentapetalae</taxon>
        <taxon>rosids</taxon>
        <taxon>fabids</taxon>
        <taxon>Malpighiales</taxon>
        <taxon>Salicaceae</taxon>
        <taxon>Saliceae</taxon>
        <taxon>Populus</taxon>
    </lineage>
</organism>
<reference evidence="4" key="1">
    <citation type="submission" date="2025-08" db="UniProtKB">
        <authorList>
            <consortium name="RefSeq"/>
        </authorList>
    </citation>
    <scope>IDENTIFICATION</scope>
</reference>
<dbReference type="RefSeq" id="XP_011012498.1">
    <property type="nucleotide sequence ID" value="XM_011014196.1"/>
</dbReference>
<evidence type="ECO:0000313" key="4">
    <source>
        <dbReference type="RefSeq" id="XP_011012498.1"/>
    </source>
</evidence>
<dbReference type="PANTHER" id="PTHR34482">
    <property type="entry name" value="DNA DAMAGE-INDUCIBLE PROTEIN 1-LIKE"/>
    <property type="match status" value="1"/>
</dbReference>
<feature type="domain" description="Retrotransposon gag" evidence="2">
    <location>
        <begin position="185"/>
        <end position="279"/>
    </location>
</feature>
<evidence type="ECO:0000256" key="1">
    <source>
        <dbReference type="SAM" id="MobiDB-lite"/>
    </source>
</evidence>
<evidence type="ECO:0000313" key="3">
    <source>
        <dbReference type="Proteomes" id="UP000694918"/>
    </source>
</evidence>
<proteinExistence type="predicted"/>
<name>A0AAJ6TJZ4_POPEU</name>
<dbReference type="Pfam" id="PF03732">
    <property type="entry name" value="Retrotrans_gag"/>
    <property type="match status" value="1"/>
</dbReference>
<protein>
    <submittedName>
        <fullName evidence="4">Uncharacterized protein LOC105116741</fullName>
    </submittedName>
</protein>
<dbReference type="Proteomes" id="UP000694918">
    <property type="component" value="Unplaced"/>
</dbReference>
<dbReference type="GeneID" id="105116741"/>
<gene>
    <name evidence="4" type="primary">LOC105116741</name>
</gene>
<accession>A0AAJ6TJZ4</accession>
<dbReference type="PANTHER" id="PTHR34482:SF49">
    <property type="entry name" value="RETROTRANSPOSON GAG DOMAIN-CONTAINING PROTEIN"/>
    <property type="match status" value="1"/>
</dbReference>
<keyword evidence="3" id="KW-1185">Reference proteome</keyword>
<sequence length="310" mass="34833">MTPTAKQFLLPNWLLAAKQLSLPNWQPVANQFSLPNLAAYSEPVLGEAAVAGDGGRSNETEGVPPVAAAQQERSEAQPSTIPTSVPPRYVDPGLLIQIVKAVMEGMAGSATQATPTTQIPYAAPMTSLTTDNVVPLVRLVKSMREMGCEPYMGEQDAEIARRWIRKVEKTMVQISIPEGLRVNCATQLLSDRAMTWWETVQLRRATETLTWSDFKTEFENQFYSRYHRKVKEQEFLALRQGDMSVLEYERKFHDLSLFAPHYVPTEEHMIEKLRDGLRQDLRQGLIALRFKSVRELIEAAQALEACIGEG</sequence>
<dbReference type="AlphaFoldDB" id="A0AAJ6TJZ4"/>
<dbReference type="InterPro" id="IPR005162">
    <property type="entry name" value="Retrotrans_gag_dom"/>
</dbReference>
<evidence type="ECO:0000259" key="2">
    <source>
        <dbReference type="Pfam" id="PF03732"/>
    </source>
</evidence>